<dbReference type="KEGG" id="vga:BSQ33_16285"/>
<evidence type="ECO:0000313" key="2">
    <source>
        <dbReference type="EMBL" id="ASA57341.1"/>
    </source>
</evidence>
<dbReference type="PANTHER" id="PTHR43792">
    <property type="entry name" value="GNAT FAMILY, PUTATIVE (AFU_ORTHOLOGUE AFUA_3G00765)-RELATED-RELATED"/>
    <property type="match status" value="1"/>
</dbReference>
<evidence type="ECO:0000259" key="1">
    <source>
        <dbReference type="PROSITE" id="PS51186"/>
    </source>
</evidence>
<keyword evidence="2" id="KW-0808">Transferase</keyword>
<dbReference type="Pfam" id="PF00583">
    <property type="entry name" value="Acetyltransf_1"/>
    <property type="match status" value="1"/>
</dbReference>
<name>A0A1Z2SJG8_VIBGA</name>
<proteinExistence type="predicted"/>
<organism evidence="2 3">
    <name type="scientific">Vibrio gazogenes</name>
    <dbReference type="NCBI Taxonomy" id="687"/>
    <lineage>
        <taxon>Bacteria</taxon>
        <taxon>Pseudomonadati</taxon>
        <taxon>Pseudomonadota</taxon>
        <taxon>Gammaproteobacteria</taxon>
        <taxon>Vibrionales</taxon>
        <taxon>Vibrionaceae</taxon>
        <taxon>Vibrio</taxon>
    </lineage>
</organism>
<dbReference type="EMBL" id="CP018836">
    <property type="protein sequence ID" value="ASA57341.1"/>
    <property type="molecule type" value="Genomic_DNA"/>
</dbReference>
<dbReference type="Proteomes" id="UP000196708">
    <property type="component" value="Chromosome 2"/>
</dbReference>
<evidence type="ECO:0000313" key="3">
    <source>
        <dbReference type="Proteomes" id="UP000196708"/>
    </source>
</evidence>
<gene>
    <name evidence="2" type="ORF">BSQ33_16285</name>
</gene>
<sequence>MNILLKEIDRSNYQECVDLKVNSDQQNYVAPNIVSLVEAAYEPHLYPLGIYDDEKFIGFILFDFDKEINGWSMSRFMIGSEYQGKGYGKESLKVFLAFFNAKFGNVRLYTSAELENEIAIHLYESFGFKRQDNFEYEHKGKLYRETRMVLEANR</sequence>
<dbReference type="PANTHER" id="PTHR43792:SF1">
    <property type="entry name" value="N-ACETYLTRANSFERASE DOMAIN-CONTAINING PROTEIN"/>
    <property type="match status" value="1"/>
</dbReference>
<accession>A0A1Z2SJG8</accession>
<feature type="domain" description="N-acetyltransferase" evidence="1">
    <location>
        <begin position="3"/>
        <end position="153"/>
    </location>
</feature>
<dbReference type="GO" id="GO:0016747">
    <property type="term" value="F:acyltransferase activity, transferring groups other than amino-acyl groups"/>
    <property type="evidence" value="ECO:0007669"/>
    <property type="project" value="InterPro"/>
</dbReference>
<dbReference type="OrthoDB" id="9127144at2"/>
<reference evidence="2 3" key="1">
    <citation type="submission" date="2016-12" db="EMBL/GenBank/DDBJ databases">
        <authorList>
            <person name="Song W.-J."/>
            <person name="Kurnit D.M."/>
        </authorList>
    </citation>
    <scope>NUCLEOTIDE SEQUENCE [LARGE SCALE GENOMIC DNA]</scope>
    <source>
        <strain evidence="2 3">ATCC 43942</strain>
    </source>
</reference>
<dbReference type="PROSITE" id="PS51186">
    <property type="entry name" value="GNAT"/>
    <property type="match status" value="1"/>
</dbReference>
<dbReference type="AlphaFoldDB" id="A0A1Z2SJG8"/>
<dbReference type="InterPro" id="IPR051531">
    <property type="entry name" value="N-acetyltransferase"/>
</dbReference>
<dbReference type="InterPro" id="IPR000182">
    <property type="entry name" value="GNAT_dom"/>
</dbReference>
<dbReference type="CDD" id="cd04301">
    <property type="entry name" value="NAT_SF"/>
    <property type="match status" value="1"/>
</dbReference>
<dbReference type="InterPro" id="IPR016181">
    <property type="entry name" value="Acyl_CoA_acyltransferase"/>
</dbReference>
<dbReference type="SUPFAM" id="SSF55729">
    <property type="entry name" value="Acyl-CoA N-acyltransferases (Nat)"/>
    <property type="match status" value="1"/>
</dbReference>
<dbReference type="RefSeq" id="WP_088134669.1">
    <property type="nucleotide sequence ID" value="NZ_CP018836.1"/>
</dbReference>
<protein>
    <submittedName>
        <fullName evidence="2">Spermidine acetyltransferase</fullName>
    </submittedName>
</protein>
<dbReference type="Gene3D" id="3.40.630.30">
    <property type="match status" value="1"/>
</dbReference>